<dbReference type="Proteomes" id="UP000183658">
    <property type="component" value="Unassembled WGS sequence"/>
</dbReference>
<accession>A0A1H9D5V8</accession>
<gene>
    <name evidence="1" type="ORF">SAMN05444355_101380</name>
</gene>
<evidence type="ECO:0000313" key="2">
    <source>
        <dbReference type="Proteomes" id="UP000183658"/>
    </source>
</evidence>
<evidence type="ECO:0000313" key="1">
    <source>
        <dbReference type="EMBL" id="SEQ08759.1"/>
    </source>
</evidence>
<dbReference type="AlphaFoldDB" id="A0A1H9D5V8"/>
<name>A0A1H9D5V8_FLAFI</name>
<organism evidence="1 2">
    <name type="scientific">Flavobacterium frigoris</name>
    <dbReference type="NCBI Taxonomy" id="229204"/>
    <lineage>
        <taxon>Bacteria</taxon>
        <taxon>Pseudomonadati</taxon>
        <taxon>Bacteroidota</taxon>
        <taxon>Flavobacteriia</taxon>
        <taxon>Flavobacteriales</taxon>
        <taxon>Flavobacteriaceae</taxon>
        <taxon>Flavobacterium</taxon>
    </lineage>
</organism>
<proteinExistence type="predicted"/>
<keyword evidence="2" id="KW-1185">Reference proteome</keyword>
<protein>
    <submittedName>
        <fullName evidence="1">Uncharacterized protein</fullName>
    </submittedName>
</protein>
<dbReference type="EMBL" id="FOFZ01000001">
    <property type="protein sequence ID" value="SEQ08759.1"/>
    <property type="molecule type" value="Genomic_DNA"/>
</dbReference>
<reference evidence="2" key="1">
    <citation type="submission" date="2016-10" db="EMBL/GenBank/DDBJ databases">
        <authorList>
            <person name="Varghese N."/>
            <person name="Submissions S."/>
        </authorList>
    </citation>
    <scope>NUCLEOTIDE SEQUENCE [LARGE SCALE GENOMIC DNA]</scope>
    <source>
        <strain evidence="2">DSM 15719</strain>
    </source>
</reference>
<sequence length="74" mass="8531">MLKAEFLTKITSSYCTKKGLISQKKVQNKHHCTILNNLFLRTVFQIKFPCSSTVKINNDGFTNSFTIERRYPSA</sequence>